<dbReference type="InterPro" id="IPR011992">
    <property type="entry name" value="EF-hand-dom_pair"/>
</dbReference>
<feature type="transmembrane region" description="Helical" evidence="8">
    <location>
        <begin position="295"/>
        <end position="316"/>
    </location>
</feature>
<sequence length="326" mass="37138">MSQRTIDIDGNGTIEMDELKTFIPPEHHDRLTEAFKEADVNKDGKLDRRELRNLWQRKAYWFAKVIVEPKNLRGDSVDGAYADEYSCFPPPIFMFSITLIMIGIFAYHTNEIIEKIGPIGINGPPPMDSVFIYDPYRRYQAWRFLTYMFVHAGWVHITSNVVMQLFLGILLEMVHKWWRVLLVYCLGVIAGSLATSITDPTVFLAGASGGVYALITAHMATVILNWKEMELPWVRVISFTAFATLDVGVALYYRYVDPIEQRIGYAAHGGGALVGLLVGIFVLRNLRPTSFEKKLWWTSLVVTIILGVIAIGWNLLYSDYFPAPRY</sequence>
<dbReference type="Gene3D" id="1.20.1540.10">
    <property type="entry name" value="Rhomboid-like"/>
    <property type="match status" value="1"/>
</dbReference>
<evidence type="ECO:0000313" key="10">
    <source>
        <dbReference type="EMBL" id="CAL8118949.1"/>
    </source>
</evidence>
<keyword evidence="6 8" id="KW-0472">Membrane</keyword>
<feature type="domain" description="EF-hand" evidence="9">
    <location>
        <begin position="26"/>
        <end position="61"/>
    </location>
</feature>
<dbReference type="SMART" id="SM00054">
    <property type="entry name" value="EFh"/>
    <property type="match status" value="2"/>
</dbReference>
<dbReference type="Gene3D" id="1.10.238.10">
    <property type="entry name" value="EF-hand"/>
    <property type="match status" value="1"/>
</dbReference>
<name>A0ABP1R8A8_9HEXA</name>
<reference evidence="10 11" key="1">
    <citation type="submission" date="2024-08" db="EMBL/GenBank/DDBJ databases">
        <authorList>
            <person name="Cucini C."/>
            <person name="Frati F."/>
        </authorList>
    </citation>
    <scope>NUCLEOTIDE SEQUENCE [LARGE SCALE GENOMIC DNA]</scope>
</reference>
<feature type="transmembrane region" description="Helical" evidence="8">
    <location>
        <begin position="92"/>
        <end position="109"/>
    </location>
</feature>
<dbReference type="PIRSF" id="PIRSF037470">
    <property type="entry name" value="Rhomboid"/>
    <property type="match status" value="1"/>
</dbReference>
<protein>
    <recommendedName>
        <fullName evidence="9">EF-hand domain-containing protein</fullName>
    </recommendedName>
</protein>
<organism evidence="10 11">
    <name type="scientific">Orchesella dallaii</name>
    <dbReference type="NCBI Taxonomy" id="48710"/>
    <lineage>
        <taxon>Eukaryota</taxon>
        <taxon>Metazoa</taxon>
        <taxon>Ecdysozoa</taxon>
        <taxon>Arthropoda</taxon>
        <taxon>Hexapoda</taxon>
        <taxon>Collembola</taxon>
        <taxon>Entomobryomorpha</taxon>
        <taxon>Entomobryoidea</taxon>
        <taxon>Orchesellidae</taxon>
        <taxon>Orchesellinae</taxon>
        <taxon>Orchesella</taxon>
    </lineage>
</organism>
<dbReference type="InterPro" id="IPR002048">
    <property type="entry name" value="EF_hand_dom"/>
</dbReference>
<accession>A0ABP1R8A8</accession>
<evidence type="ECO:0000313" key="11">
    <source>
        <dbReference type="Proteomes" id="UP001642540"/>
    </source>
</evidence>
<evidence type="ECO:0000256" key="3">
    <source>
        <dbReference type="ARBA" id="ARBA00022692"/>
    </source>
</evidence>
<comment type="caution">
    <text evidence="10">The sequence shown here is derived from an EMBL/GenBank/DDBJ whole genome shotgun (WGS) entry which is preliminary data.</text>
</comment>
<dbReference type="PROSITE" id="PS00018">
    <property type="entry name" value="EF_HAND_1"/>
    <property type="match status" value="1"/>
</dbReference>
<dbReference type="InterPro" id="IPR022764">
    <property type="entry name" value="Peptidase_S54_rhomboid_dom"/>
</dbReference>
<dbReference type="Pfam" id="PF01694">
    <property type="entry name" value="Rhomboid"/>
    <property type="match status" value="1"/>
</dbReference>
<dbReference type="PANTHER" id="PTHR45840:SF8">
    <property type="entry name" value="RHOMBOID PROTEASE"/>
    <property type="match status" value="1"/>
</dbReference>
<evidence type="ECO:0000256" key="6">
    <source>
        <dbReference type="ARBA" id="ARBA00023136"/>
    </source>
</evidence>
<evidence type="ECO:0000256" key="4">
    <source>
        <dbReference type="ARBA" id="ARBA00022837"/>
    </source>
</evidence>
<dbReference type="Proteomes" id="UP001642540">
    <property type="component" value="Unassembled WGS sequence"/>
</dbReference>
<proteinExistence type="inferred from homology"/>
<keyword evidence="5 8" id="KW-1133">Transmembrane helix</keyword>
<feature type="transmembrane region" description="Helical" evidence="8">
    <location>
        <begin position="144"/>
        <end position="170"/>
    </location>
</feature>
<dbReference type="SUPFAM" id="SSF144091">
    <property type="entry name" value="Rhomboid-like"/>
    <property type="match status" value="1"/>
</dbReference>
<dbReference type="InterPro" id="IPR017213">
    <property type="entry name" value="Peptidase_S54_rhomboid_met"/>
</dbReference>
<keyword evidence="4" id="KW-0106">Calcium</keyword>
<keyword evidence="3 8" id="KW-0812">Transmembrane</keyword>
<dbReference type="Pfam" id="PF13202">
    <property type="entry name" value="EF-hand_5"/>
    <property type="match status" value="1"/>
</dbReference>
<gene>
    <name evidence="10" type="ORF">ODALV1_LOCUS18330</name>
</gene>
<dbReference type="SUPFAM" id="SSF47473">
    <property type="entry name" value="EF-hand"/>
    <property type="match status" value="1"/>
</dbReference>
<evidence type="ECO:0000256" key="1">
    <source>
        <dbReference type="ARBA" id="ARBA00004141"/>
    </source>
</evidence>
<evidence type="ECO:0000259" key="9">
    <source>
        <dbReference type="PROSITE" id="PS50222"/>
    </source>
</evidence>
<feature type="transmembrane region" description="Helical" evidence="8">
    <location>
        <begin position="203"/>
        <end position="226"/>
    </location>
</feature>
<dbReference type="InterPro" id="IPR035952">
    <property type="entry name" value="Rhomboid-like_sf"/>
</dbReference>
<evidence type="ECO:0000256" key="8">
    <source>
        <dbReference type="SAM" id="Phobius"/>
    </source>
</evidence>
<evidence type="ECO:0000256" key="5">
    <source>
        <dbReference type="ARBA" id="ARBA00022989"/>
    </source>
</evidence>
<comment type="subcellular location">
    <subcellularLocation>
        <location evidence="1">Membrane</location>
        <topology evidence="1">Multi-pass membrane protein</topology>
    </subcellularLocation>
</comment>
<dbReference type="PROSITE" id="PS50222">
    <property type="entry name" value="EF_HAND_2"/>
    <property type="match status" value="1"/>
</dbReference>
<feature type="transmembrane region" description="Helical" evidence="8">
    <location>
        <begin position="177"/>
        <end position="197"/>
    </location>
</feature>
<feature type="transmembrane region" description="Helical" evidence="8">
    <location>
        <begin position="233"/>
        <end position="253"/>
    </location>
</feature>
<dbReference type="EMBL" id="CAXLJM020000057">
    <property type="protein sequence ID" value="CAL8118949.1"/>
    <property type="molecule type" value="Genomic_DNA"/>
</dbReference>
<dbReference type="PANTHER" id="PTHR45840">
    <property type="entry name" value="RHOMBOID-RELATED PROTEIN"/>
    <property type="match status" value="1"/>
</dbReference>
<dbReference type="InterPro" id="IPR018247">
    <property type="entry name" value="EF_Hand_1_Ca_BS"/>
</dbReference>
<evidence type="ECO:0000256" key="2">
    <source>
        <dbReference type="ARBA" id="ARBA00009045"/>
    </source>
</evidence>
<dbReference type="CDD" id="cd00051">
    <property type="entry name" value="EFh"/>
    <property type="match status" value="1"/>
</dbReference>
<dbReference type="InterPro" id="IPR051739">
    <property type="entry name" value="Rhomboid_IM_Serine_Proteases"/>
</dbReference>
<dbReference type="Pfam" id="PF00036">
    <property type="entry name" value="EF-hand_1"/>
    <property type="match status" value="1"/>
</dbReference>
<keyword evidence="11" id="KW-1185">Reference proteome</keyword>
<comment type="similarity">
    <text evidence="2 7">Belongs to the peptidase S54 family.</text>
</comment>
<evidence type="ECO:0000256" key="7">
    <source>
        <dbReference type="PIRNR" id="PIRNR037470"/>
    </source>
</evidence>
<feature type="transmembrane region" description="Helical" evidence="8">
    <location>
        <begin position="265"/>
        <end position="283"/>
    </location>
</feature>